<dbReference type="AlphaFoldDB" id="A0A9P3LFH4"/>
<keyword evidence="4" id="KW-1185">Reference proteome</keyword>
<evidence type="ECO:0000256" key="2">
    <source>
        <dbReference type="SAM" id="Phobius"/>
    </source>
</evidence>
<keyword evidence="2" id="KW-0812">Transmembrane</keyword>
<proteinExistence type="predicted"/>
<dbReference type="EMBL" id="BPQB01000027">
    <property type="protein sequence ID" value="GJE92634.1"/>
    <property type="molecule type" value="Genomic_DNA"/>
</dbReference>
<dbReference type="Proteomes" id="UP000703269">
    <property type="component" value="Unassembled WGS sequence"/>
</dbReference>
<gene>
    <name evidence="3" type="ORF">PsYK624_087890</name>
</gene>
<accession>A0A9P3LFH4</accession>
<keyword evidence="2" id="KW-1133">Transmembrane helix</keyword>
<sequence>MSAVHYKRSFLPLGEELAESSSTGRGITVRIVEGLILAFGLILFAILCLVGIRSAAHRCTHSNRPERNVAQRVQRPPDQPRPGPSSRPRRQRMPVHGGRLYGTSSWSPILSVDDEPLPVYLRDAPPADELRQVPSRSPPSYSQIRIEIAPVPPAYYPGDYHGPPL</sequence>
<organism evidence="3 4">
    <name type="scientific">Phanerochaete sordida</name>
    <dbReference type="NCBI Taxonomy" id="48140"/>
    <lineage>
        <taxon>Eukaryota</taxon>
        <taxon>Fungi</taxon>
        <taxon>Dikarya</taxon>
        <taxon>Basidiomycota</taxon>
        <taxon>Agaricomycotina</taxon>
        <taxon>Agaricomycetes</taxon>
        <taxon>Polyporales</taxon>
        <taxon>Phanerochaetaceae</taxon>
        <taxon>Phanerochaete</taxon>
    </lineage>
</organism>
<protein>
    <submittedName>
        <fullName evidence="3">Uncharacterized protein</fullName>
    </submittedName>
</protein>
<evidence type="ECO:0000256" key="1">
    <source>
        <dbReference type="SAM" id="MobiDB-lite"/>
    </source>
</evidence>
<feature type="region of interest" description="Disordered" evidence="1">
    <location>
        <begin position="121"/>
        <end position="141"/>
    </location>
</feature>
<keyword evidence="2" id="KW-0472">Membrane</keyword>
<reference evidence="3 4" key="1">
    <citation type="submission" date="2021-08" db="EMBL/GenBank/DDBJ databases">
        <title>Draft Genome Sequence of Phanerochaete sordida strain YK-624.</title>
        <authorList>
            <person name="Mori T."/>
            <person name="Dohra H."/>
            <person name="Suzuki T."/>
            <person name="Kawagishi H."/>
            <person name="Hirai H."/>
        </authorList>
    </citation>
    <scope>NUCLEOTIDE SEQUENCE [LARGE SCALE GENOMIC DNA]</scope>
    <source>
        <strain evidence="3 4">YK-624</strain>
    </source>
</reference>
<comment type="caution">
    <text evidence="3">The sequence shown here is derived from an EMBL/GenBank/DDBJ whole genome shotgun (WGS) entry which is preliminary data.</text>
</comment>
<feature type="region of interest" description="Disordered" evidence="1">
    <location>
        <begin position="63"/>
        <end position="105"/>
    </location>
</feature>
<evidence type="ECO:0000313" key="3">
    <source>
        <dbReference type="EMBL" id="GJE92634.1"/>
    </source>
</evidence>
<evidence type="ECO:0000313" key="4">
    <source>
        <dbReference type="Proteomes" id="UP000703269"/>
    </source>
</evidence>
<name>A0A9P3LFH4_9APHY</name>
<feature type="transmembrane region" description="Helical" evidence="2">
    <location>
        <begin position="35"/>
        <end position="56"/>
    </location>
</feature>